<gene>
    <name evidence="1" type="ORF">SOO65_18725</name>
</gene>
<reference evidence="1 2" key="1">
    <citation type="submission" date="2023-11" db="EMBL/GenBank/DDBJ databases">
        <title>Peredibacter starrii A3.12.</title>
        <authorList>
            <person name="Mitchell R.J."/>
        </authorList>
    </citation>
    <scope>NUCLEOTIDE SEQUENCE [LARGE SCALE GENOMIC DNA]</scope>
    <source>
        <strain evidence="1 2">A3.12</strain>
    </source>
</reference>
<name>A0AAX4HN90_9BACT</name>
<evidence type="ECO:0000313" key="2">
    <source>
        <dbReference type="Proteomes" id="UP001324634"/>
    </source>
</evidence>
<organism evidence="1 2">
    <name type="scientific">Peredibacter starrii</name>
    <dbReference type="NCBI Taxonomy" id="28202"/>
    <lineage>
        <taxon>Bacteria</taxon>
        <taxon>Pseudomonadati</taxon>
        <taxon>Bdellovibrionota</taxon>
        <taxon>Bacteriovoracia</taxon>
        <taxon>Bacteriovoracales</taxon>
        <taxon>Bacteriovoracaceae</taxon>
        <taxon>Peredibacter</taxon>
    </lineage>
</organism>
<dbReference type="Proteomes" id="UP001324634">
    <property type="component" value="Chromosome"/>
</dbReference>
<evidence type="ECO:0000313" key="1">
    <source>
        <dbReference type="EMBL" id="WPU64731.1"/>
    </source>
</evidence>
<sequence>MDYIQTYFECFKATGTDTTLEINRMRGSELIEAIKFDHVNHDGVSIMTELARRYPAEGFQAPTLLVKPKPSMSKRLIELAKWYIRHYPFMPPTWKVASKGRTQNANGKVLIDNFKASDQTFSTNTKLLFALDLTSREYISNPKPDRVWMTPVGMYTTISRETPPKNRVSFIDIEIGNNSTLSDVQSASREQLKNLSYWGTILTMALPQILGKFLFKYVAKYTHLVFRRTGTLTNLGEWTIPGVGADEWWTFGQLSVAKMAPVAGTAIMVNGKLGLSVHFHPIVGFSDAEAQNFAEKWKANFLKL</sequence>
<accession>A0AAX4HN90</accession>
<dbReference type="EMBL" id="CP139487">
    <property type="protein sequence ID" value="WPU64731.1"/>
    <property type="molecule type" value="Genomic_DNA"/>
</dbReference>
<keyword evidence="2" id="KW-1185">Reference proteome</keyword>
<dbReference type="RefSeq" id="WP_321394067.1">
    <property type="nucleotide sequence ID" value="NZ_CP139487.1"/>
</dbReference>
<dbReference type="KEGG" id="psti:SOO65_18725"/>
<dbReference type="AlphaFoldDB" id="A0AAX4HN90"/>
<proteinExistence type="predicted"/>
<protein>
    <submittedName>
        <fullName evidence="1">Uncharacterized protein</fullName>
    </submittedName>
</protein>